<keyword evidence="2" id="KW-1185">Reference proteome</keyword>
<name>A0ACC2BW24_DIPCM</name>
<accession>A0ACC2BW24</accession>
<sequence length="468" mass="51366">MQSGSGDLQQQQCQEADRLAAMLCPATAGIDPSYLAMRRFLLREKALKGKLTRQSWECNGAGYVAYRRYIQNFKQWDNSRPPTPSSRLEDSAGCASPSYRSADFCNGDSFDYGKGRPSTSSTTSQNASTNFGNNQSISSKEAAYSFVGMHCIFDECKASGINVLKFGHLSSVLLAFAASDGSLTICSIDDPPRILQNLKGHTKEITDFDWSLNNQYICSSSLDKSVRIWDVSSGQCVRVIYEKSAQLCICFNSVNNNLLLVGNGQKEVKVFNFSTGRQLHRLSVEKNITTMDIDNAGHILFAGDAQGCIHSIVVDTHTGALSRAHRNTMGLSHRSPTTTVQFRTFSLLAGGPVLLASNQDGTLRFFSVALEVKGYLSLRCSLHLPPHARNIRASFCPLLSLEKGEFIVSGNEDANVCFYDFTRPRHPCVNRLQGHGLPVVCVSWNHGENLLASSDCGGSVIVWRRAKT</sequence>
<organism evidence="1 2">
    <name type="scientific">Diphasiastrum complanatum</name>
    <name type="common">Issler's clubmoss</name>
    <name type="synonym">Lycopodium complanatum</name>
    <dbReference type="NCBI Taxonomy" id="34168"/>
    <lineage>
        <taxon>Eukaryota</taxon>
        <taxon>Viridiplantae</taxon>
        <taxon>Streptophyta</taxon>
        <taxon>Embryophyta</taxon>
        <taxon>Tracheophyta</taxon>
        <taxon>Lycopodiopsida</taxon>
        <taxon>Lycopodiales</taxon>
        <taxon>Lycopodiaceae</taxon>
        <taxon>Lycopodioideae</taxon>
        <taxon>Diphasiastrum</taxon>
    </lineage>
</organism>
<protein>
    <submittedName>
        <fullName evidence="1">Uncharacterized protein</fullName>
    </submittedName>
</protein>
<evidence type="ECO:0000313" key="1">
    <source>
        <dbReference type="EMBL" id="KAJ7533985.1"/>
    </source>
</evidence>
<evidence type="ECO:0000313" key="2">
    <source>
        <dbReference type="Proteomes" id="UP001162992"/>
    </source>
</evidence>
<dbReference type="Proteomes" id="UP001162992">
    <property type="component" value="Chromosome 13"/>
</dbReference>
<proteinExistence type="predicted"/>
<comment type="caution">
    <text evidence="1">The sequence shown here is derived from an EMBL/GenBank/DDBJ whole genome shotgun (WGS) entry which is preliminary data.</text>
</comment>
<gene>
    <name evidence="1" type="ORF">O6H91_13G074200</name>
</gene>
<dbReference type="EMBL" id="CM055104">
    <property type="protein sequence ID" value="KAJ7533985.1"/>
    <property type="molecule type" value="Genomic_DNA"/>
</dbReference>
<reference evidence="2" key="1">
    <citation type="journal article" date="2024" name="Proc. Natl. Acad. Sci. U.S.A.">
        <title>Extraordinary preservation of gene collinearity over three hundred million years revealed in homosporous lycophytes.</title>
        <authorList>
            <person name="Li C."/>
            <person name="Wickell D."/>
            <person name="Kuo L.Y."/>
            <person name="Chen X."/>
            <person name="Nie B."/>
            <person name="Liao X."/>
            <person name="Peng D."/>
            <person name="Ji J."/>
            <person name="Jenkins J."/>
            <person name="Williams M."/>
            <person name="Shu S."/>
            <person name="Plott C."/>
            <person name="Barry K."/>
            <person name="Rajasekar S."/>
            <person name="Grimwood J."/>
            <person name="Han X."/>
            <person name="Sun S."/>
            <person name="Hou Z."/>
            <person name="He W."/>
            <person name="Dai G."/>
            <person name="Sun C."/>
            <person name="Schmutz J."/>
            <person name="Leebens-Mack J.H."/>
            <person name="Li F.W."/>
            <person name="Wang L."/>
        </authorList>
    </citation>
    <scope>NUCLEOTIDE SEQUENCE [LARGE SCALE GENOMIC DNA]</scope>
    <source>
        <strain evidence="2">cv. PW_Plant_1</strain>
    </source>
</reference>